<feature type="domain" description="Metallo-beta-lactamase" evidence="10">
    <location>
        <begin position="22"/>
        <end position="218"/>
    </location>
</feature>
<dbReference type="EC" id="3.1.-.-" evidence="9"/>
<proteinExistence type="inferred from homology"/>
<keyword evidence="7 9" id="KW-0269">Exonuclease</keyword>
<dbReference type="InterPro" id="IPR004613">
    <property type="entry name" value="RNase_J"/>
</dbReference>
<dbReference type="InterPro" id="IPR055132">
    <property type="entry name" value="RNase_J_b_CASP"/>
</dbReference>
<keyword evidence="3" id="KW-0479">Metal-binding</keyword>
<evidence type="ECO:0000256" key="3">
    <source>
        <dbReference type="ARBA" id="ARBA00022723"/>
    </source>
</evidence>
<dbReference type="SMART" id="SM00849">
    <property type="entry name" value="Lactamase_B"/>
    <property type="match status" value="1"/>
</dbReference>
<keyword evidence="6" id="KW-0862">Zinc</keyword>
<evidence type="ECO:0000256" key="1">
    <source>
        <dbReference type="ARBA" id="ARBA00022490"/>
    </source>
</evidence>
<evidence type="ECO:0000256" key="6">
    <source>
        <dbReference type="ARBA" id="ARBA00022833"/>
    </source>
</evidence>
<dbReference type="Pfam" id="PF22505">
    <property type="entry name" value="RNase_J_b_CASP"/>
    <property type="match status" value="1"/>
</dbReference>
<comment type="subunit">
    <text evidence="9">Homodimer, may be a subunit of the RNA degradosome.</text>
</comment>
<accession>A0ABS6RXM1</accession>
<dbReference type="Pfam" id="PF17770">
    <property type="entry name" value="RNase_J_C"/>
    <property type="match status" value="1"/>
</dbReference>
<evidence type="ECO:0000256" key="9">
    <source>
        <dbReference type="HAMAP-Rule" id="MF_01491"/>
    </source>
</evidence>
<evidence type="ECO:0000256" key="2">
    <source>
        <dbReference type="ARBA" id="ARBA00022722"/>
    </source>
</evidence>
<keyword evidence="5 9" id="KW-0378">Hydrolase</keyword>
<evidence type="ECO:0000256" key="5">
    <source>
        <dbReference type="ARBA" id="ARBA00022801"/>
    </source>
</evidence>
<comment type="similarity">
    <text evidence="9">Belongs to the metallo-beta-lactamase superfamily. RNA-metabolizing metallo-beta-lactamase-like family. Bacterial RNase J subfamily.</text>
</comment>
<evidence type="ECO:0000259" key="10">
    <source>
        <dbReference type="SMART" id="SM00849"/>
    </source>
</evidence>
<evidence type="ECO:0000256" key="8">
    <source>
        <dbReference type="ARBA" id="ARBA00022884"/>
    </source>
</evidence>
<dbReference type="InterPro" id="IPR011108">
    <property type="entry name" value="RMMBL"/>
</dbReference>
<dbReference type="HAMAP" id="MF_01491">
    <property type="entry name" value="RNase_J_bact"/>
    <property type="match status" value="1"/>
</dbReference>
<gene>
    <name evidence="9" type="primary">rnj</name>
    <name evidence="11" type="ORF">HWQ67_06965</name>
</gene>
<dbReference type="Gene3D" id="3.40.50.10710">
    <property type="entry name" value="Metallo-hydrolase/oxidoreductase"/>
    <property type="match status" value="1"/>
</dbReference>
<keyword evidence="2 9" id="KW-0540">Nuclease</keyword>
<dbReference type="PANTHER" id="PTHR43694">
    <property type="entry name" value="RIBONUCLEASE J"/>
    <property type="match status" value="1"/>
</dbReference>
<keyword evidence="9" id="KW-0698">rRNA processing</keyword>
<comment type="subcellular location">
    <subcellularLocation>
        <location evidence="9">Cytoplasm</location>
    </subcellularLocation>
</comment>
<keyword evidence="1 9" id="KW-0963">Cytoplasm</keyword>
<dbReference type="Pfam" id="PF07521">
    <property type="entry name" value="RMMBL"/>
    <property type="match status" value="1"/>
</dbReference>
<feature type="binding site" evidence="9">
    <location>
        <begin position="367"/>
        <end position="371"/>
    </location>
    <ligand>
        <name>substrate</name>
    </ligand>
</feature>
<dbReference type="EMBL" id="JABXWD010000094">
    <property type="protein sequence ID" value="MBV6341321.1"/>
    <property type="molecule type" value="Genomic_DNA"/>
</dbReference>
<dbReference type="PIRSF" id="PIRSF004803">
    <property type="entry name" value="RnjA"/>
    <property type="match status" value="1"/>
</dbReference>
<dbReference type="InterPro" id="IPR030854">
    <property type="entry name" value="RNase_J_bac"/>
</dbReference>
<dbReference type="RefSeq" id="WP_218251956.1">
    <property type="nucleotide sequence ID" value="NZ_JABXWD010000094.1"/>
</dbReference>
<evidence type="ECO:0000313" key="12">
    <source>
        <dbReference type="Proteomes" id="UP001196980"/>
    </source>
</evidence>
<comment type="caution">
    <text evidence="11">The sequence shown here is derived from an EMBL/GenBank/DDBJ whole genome shotgun (WGS) entry which is preliminary data.</text>
</comment>
<dbReference type="InterPro" id="IPR036866">
    <property type="entry name" value="RibonucZ/Hydroxyglut_hydro"/>
</dbReference>
<reference evidence="11 12" key="1">
    <citation type="journal article" date="2020" name="J Geophys Res Biogeosci">
        <title>Magnetotaxis as an Adaptation to Enable Bacterial Shuttling of Microbial Sulfur and Sulfur Cycling Across Aquatic Oxic#Anoxic Interfaces.</title>
        <authorList>
            <person name="Li J."/>
            <person name="Liu P."/>
            <person name="Wang J."/>
            <person name="Roberts A.P."/>
            <person name="Pan Y."/>
        </authorList>
    </citation>
    <scope>NUCLEOTIDE SEQUENCE [LARGE SCALE GENOMIC DNA]</scope>
    <source>
        <strain evidence="11 12">MYR-1_YQ</strain>
    </source>
</reference>
<dbReference type="InterPro" id="IPR042173">
    <property type="entry name" value="RNase_J_2"/>
</dbReference>
<dbReference type="InterPro" id="IPR001279">
    <property type="entry name" value="Metallo-B-lactamas"/>
</dbReference>
<dbReference type="InterPro" id="IPR001587">
    <property type="entry name" value="RNase_J_CS"/>
</dbReference>
<organism evidence="11 12">
    <name type="scientific">Candidatus Magnetobacterium casense</name>
    <dbReference type="NCBI Taxonomy" id="1455061"/>
    <lineage>
        <taxon>Bacteria</taxon>
        <taxon>Pseudomonadati</taxon>
        <taxon>Nitrospirota</taxon>
        <taxon>Thermodesulfovibrionia</taxon>
        <taxon>Thermodesulfovibrionales</taxon>
        <taxon>Candidatus Magnetobacteriaceae</taxon>
        <taxon>Candidatus Magnetobacterium</taxon>
    </lineage>
</organism>
<name>A0ABS6RXM1_9BACT</name>
<evidence type="ECO:0000256" key="7">
    <source>
        <dbReference type="ARBA" id="ARBA00022839"/>
    </source>
</evidence>
<dbReference type="CDD" id="cd07714">
    <property type="entry name" value="RNaseJ_MBL-fold"/>
    <property type="match status" value="1"/>
</dbReference>
<dbReference type="InterPro" id="IPR041636">
    <property type="entry name" value="RNase_J_C"/>
</dbReference>
<protein>
    <recommendedName>
        <fullName evidence="9">Ribonuclease J</fullName>
        <shortName evidence="9">RNase J</shortName>
        <ecNumber evidence="9">3.1.-.-</ecNumber>
    </recommendedName>
</protein>
<keyword evidence="8 9" id="KW-0694">RNA-binding</keyword>
<dbReference type="PROSITE" id="PS01292">
    <property type="entry name" value="UPF0036"/>
    <property type="match status" value="1"/>
</dbReference>
<evidence type="ECO:0000313" key="11">
    <source>
        <dbReference type="EMBL" id="MBV6341321.1"/>
    </source>
</evidence>
<comment type="function">
    <text evidence="9">An RNase that has 5'-3' exonuclease and possibly endonuclease activity. Involved in maturation of rRNA and in some organisms also mRNA maturation and/or decay.</text>
</comment>
<dbReference type="Pfam" id="PF12706">
    <property type="entry name" value="Lactamase_B_2"/>
    <property type="match status" value="1"/>
</dbReference>
<sequence>MCNGNKEEKLLVIPLGGVAEIGLNMTVFETNNDMIIVDVGLMFPDDDMPGVDYVIPDYSYVLERREKLRGIVITHGHEDHTGGLPFLLRDLGKMVPVYGTPLTLGLIKEKLREFSIKGVPFQKIKPRDRARLGSFTVEFIRVTHSIADGVGLGISTPLGNIIHTGDFKIDSSPVDGQLLDFNKFVEYGEKGTLLMLSDSTNAEKAGITPSEKEVKRAFEDIFSKAKGRIIIATFASNIHRVQQAVDVSVAFGKKIILCGRSIISNAKIAMDIGYLNIPGNTILKLEQMNTIRPEETVIITTGSQGEPMSVLTRIAINEHKHIKVASDDTVIISAKPIPGNEKAVGKIINQLFKRGANVLYDKISDVHVSGHASNEELKLMINVVRPRYFMPIHGEYRQLIYHAKLACNLNIPEANVFIPQNGEILEITAQGASKTSNVACGRHFVDGKGFVDRDDIILKDRRRLSQDGFVLVLIYINKELWQLVAEPEIIYRGFVLESASQMVISEAKKLIVETFNNIDRDVGKDSSVLQAKLHSALRKHIKNVTDKRPIIMPVVVEV</sequence>
<dbReference type="Gene3D" id="3.60.15.10">
    <property type="entry name" value="Ribonuclease Z/Hydroxyacylglutathione hydrolase-like"/>
    <property type="match status" value="1"/>
</dbReference>
<dbReference type="NCBIfam" id="TIGR00649">
    <property type="entry name" value="MG423"/>
    <property type="match status" value="1"/>
</dbReference>
<dbReference type="PANTHER" id="PTHR43694:SF1">
    <property type="entry name" value="RIBONUCLEASE J"/>
    <property type="match status" value="1"/>
</dbReference>
<keyword evidence="12" id="KW-1185">Reference proteome</keyword>
<keyword evidence="4 9" id="KW-0255">Endonuclease</keyword>
<evidence type="ECO:0000256" key="4">
    <source>
        <dbReference type="ARBA" id="ARBA00022759"/>
    </source>
</evidence>
<dbReference type="SUPFAM" id="SSF56281">
    <property type="entry name" value="Metallo-hydrolase/oxidoreductase"/>
    <property type="match status" value="1"/>
</dbReference>
<dbReference type="Gene3D" id="3.10.20.580">
    <property type="match status" value="1"/>
</dbReference>
<dbReference type="Proteomes" id="UP001196980">
    <property type="component" value="Unassembled WGS sequence"/>
</dbReference>